<dbReference type="Pfam" id="PF13946">
    <property type="entry name" value="DUF4214"/>
    <property type="match status" value="2"/>
</dbReference>
<organism evidence="5 6">
    <name type="scientific">Duganella qianjiadongensis</name>
    <dbReference type="NCBI Taxonomy" id="2692176"/>
    <lineage>
        <taxon>Bacteria</taxon>
        <taxon>Pseudomonadati</taxon>
        <taxon>Pseudomonadota</taxon>
        <taxon>Betaproteobacteria</taxon>
        <taxon>Burkholderiales</taxon>
        <taxon>Oxalobacteraceae</taxon>
        <taxon>Telluria group</taxon>
        <taxon>Duganella</taxon>
    </lineage>
</organism>
<feature type="domain" description="Bacterial Ig-like" evidence="4">
    <location>
        <begin position="1201"/>
        <end position="1297"/>
    </location>
</feature>
<feature type="compositionally biased region" description="Polar residues" evidence="1">
    <location>
        <begin position="766"/>
        <end position="779"/>
    </location>
</feature>
<dbReference type="InterPro" id="IPR025282">
    <property type="entry name" value="DUF4214"/>
</dbReference>
<gene>
    <name evidence="5" type="ORF">GTP27_08680</name>
</gene>
<dbReference type="Gene3D" id="2.60.40.3440">
    <property type="match status" value="1"/>
</dbReference>
<dbReference type="Pfam" id="PF14252">
    <property type="entry name" value="DUF4347"/>
    <property type="match status" value="1"/>
</dbReference>
<keyword evidence="6" id="KW-1185">Reference proteome</keyword>
<evidence type="ECO:0000256" key="1">
    <source>
        <dbReference type="SAM" id="MobiDB-lite"/>
    </source>
</evidence>
<feature type="compositionally biased region" description="Low complexity" evidence="1">
    <location>
        <begin position="1201"/>
        <end position="1213"/>
    </location>
</feature>
<feature type="compositionally biased region" description="Polar residues" evidence="1">
    <location>
        <begin position="1214"/>
        <end position="1228"/>
    </location>
</feature>
<feature type="region of interest" description="Disordered" evidence="1">
    <location>
        <begin position="683"/>
        <end position="734"/>
    </location>
</feature>
<name>A0ABW9VIG3_9BURK</name>
<dbReference type="InterPro" id="IPR013783">
    <property type="entry name" value="Ig-like_fold"/>
</dbReference>
<feature type="region of interest" description="Disordered" evidence="1">
    <location>
        <begin position="756"/>
        <end position="779"/>
    </location>
</feature>
<feature type="region of interest" description="Disordered" evidence="1">
    <location>
        <begin position="452"/>
        <end position="490"/>
    </location>
</feature>
<dbReference type="Pfam" id="PF17963">
    <property type="entry name" value="Big_9"/>
    <property type="match status" value="1"/>
</dbReference>
<feature type="compositionally biased region" description="Low complexity" evidence="1">
    <location>
        <begin position="687"/>
        <end position="703"/>
    </location>
</feature>
<feature type="domain" description="Bacterial Ig-like" evidence="4">
    <location>
        <begin position="1102"/>
        <end position="1195"/>
    </location>
</feature>
<proteinExistence type="predicted"/>
<accession>A0ABW9VIG3</accession>
<evidence type="ECO:0000259" key="2">
    <source>
        <dbReference type="Pfam" id="PF13946"/>
    </source>
</evidence>
<feature type="domain" description="Bacterial Ig-like" evidence="4">
    <location>
        <begin position="470"/>
        <end position="581"/>
    </location>
</feature>
<evidence type="ECO:0000259" key="4">
    <source>
        <dbReference type="Pfam" id="PF19077"/>
    </source>
</evidence>
<feature type="domain" description="Bacterial Ig-like" evidence="4">
    <location>
        <begin position="693"/>
        <end position="788"/>
    </location>
</feature>
<feature type="domain" description="Bacterial Ig-like" evidence="4">
    <location>
        <begin position="1000"/>
        <end position="1094"/>
    </location>
</feature>
<dbReference type="EMBL" id="WWCM01000004">
    <property type="protein sequence ID" value="MYM39404.1"/>
    <property type="molecule type" value="Genomic_DNA"/>
</dbReference>
<feature type="region of interest" description="Disordered" evidence="1">
    <location>
        <begin position="1000"/>
        <end position="1019"/>
    </location>
</feature>
<feature type="compositionally biased region" description="Polar residues" evidence="1">
    <location>
        <begin position="704"/>
        <end position="722"/>
    </location>
</feature>
<evidence type="ECO:0000259" key="3">
    <source>
        <dbReference type="Pfam" id="PF14252"/>
    </source>
</evidence>
<dbReference type="InterPro" id="IPR025592">
    <property type="entry name" value="DUF4347"/>
</dbReference>
<dbReference type="NCBIfam" id="NF033510">
    <property type="entry name" value="Ca_tandemer"/>
    <property type="match status" value="4"/>
</dbReference>
<dbReference type="Proteomes" id="UP000478090">
    <property type="component" value="Unassembled WGS sequence"/>
</dbReference>
<dbReference type="RefSeq" id="WP_161038760.1">
    <property type="nucleotide sequence ID" value="NZ_WWCM01000004.1"/>
</dbReference>
<dbReference type="Gene3D" id="2.60.40.10">
    <property type="entry name" value="Immunoglobulins"/>
    <property type="match status" value="6"/>
</dbReference>
<dbReference type="InterPro" id="IPR038255">
    <property type="entry name" value="PBS_linker_sf"/>
</dbReference>
<evidence type="ECO:0000313" key="6">
    <source>
        <dbReference type="Proteomes" id="UP000478090"/>
    </source>
</evidence>
<feature type="domain" description="DUF4214" evidence="2">
    <location>
        <begin position="1668"/>
        <end position="1713"/>
    </location>
</feature>
<reference evidence="5 6" key="1">
    <citation type="submission" date="2019-12" db="EMBL/GenBank/DDBJ databases">
        <title>Novel species isolated from a subtropical stream in China.</title>
        <authorList>
            <person name="Lu H."/>
        </authorList>
    </citation>
    <scope>NUCLEOTIDE SEQUENCE [LARGE SCALE GENOMIC DNA]</scope>
    <source>
        <strain evidence="5 6">CY13W</strain>
    </source>
</reference>
<comment type="caution">
    <text evidence="5">The sequence shown here is derived from an EMBL/GenBank/DDBJ whole genome shotgun (WGS) entry which is preliminary data.</text>
</comment>
<feature type="compositionally biased region" description="Polar residues" evidence="1">
    <location>
        <begin position="452"/>
        <end position="462"/>
    </location>
</feature>
<feature type="compositionally biased region" description="Low complexity" evidence="1">
    <location>
        <begin position="756"/>
        <end position="765"/>
    </location>
</feature>
<feature type="domain" description="DUF4214" evidence="2">
    <location>
        <begin position="1610"/>
        <end position="1654"/>
    </location>
</feature>
<protein>
    <submittedName>
        <fullName evidence="5">DUF4347 domain-containing protein</fullName>
    </submittedName>
</protein>
<dbReference type="Gene3D" id="1.10.3130.20">
    <property type="entry name" value="Phycobilisome linker domain"/>
    <property type="match status" value="1"/>
</dbReference>
<sequence length="1725" mass="172520">MLNHPSASPISPAFLLAPAKLSAHQQQRTLLFIMGDVADHATLLHDLAAQTEVHLLDPAADGIRQIAALLAQQRNITALHLLSHGAAGQLSLGSVSLTIAKLDLYRAEWQVIRAALAPEAEILLYGCEIAADGGELAAALAHRCGVPVAASSSPTGAAALGGDWLLDYHSNSMQARIPFSPAAMRGYSGLLMTVSNGAQSLANFTVAPNYTDLRNANWTIISYLDGQHNYLDTDGSVIWAEGGWQGASTGAYLEIKLNATGSFILTSASIGDLESWQDSSGNDFSNVYVVGLANGVQVAGTSTHNSTNVYEDDYNFSYSNFSGVRIDSFRVYYTTAASNYVNELALKGFSISAYSSSAVGSNVAPTFIGATTTLSVAQNAGATSAASVLHASDTDGSQTLSWTQYTAPSHGTLSFSSATAATGSSDITPGGTISYTPTAGYAGTDSFTVQVSDGTGSSTRTISVSVTPATPSAPTLAAASDSGSSNSDQLTNAGSLSFSGTGASSDSSSTVRVFIDANANGSYDAGTDPTATATLSSGSWSVSSISTSGLGDGTYHVYAMTTSATGSLSSSRSAALDVTLDKTAPTITVGSMALSADTGSSASDFITSSAAQTISATLSSAKGASDTLQGSLDNGNSWTSLNAMLSGTSLSWTGVTLSASNTIKLRVVDAAGNAGSTASQAYTLDTSTPSAPSAPVMSAASDSGSNHSDGISNNTTPTITGTGESGATVRLYDSDGSTELGSANVSGGNWSITSSTLSSGSHNLSAKQTDAAGNTSTASSNLSIEIDTTAPSAPALSATTVQQSSATSGATIATISASDSHSISYALATGNGSNDADNGSFSVSGSALQAASNLSAGTYAIYLQATDVAGNASYQSYTINVVNAPAISSIARAGGAAASVAASASSVSYTVTFDQSVTGVDLSDFSLTTSGNASATLASLSGSGSTYTVTLNTLGGDGTLRLDLKSSGTGIQNASTVAITGGYTSGASYTLDHTAPAAPATPAMNAASDSGNSSSDAITSNTTPVFSGTAEASASISLYDGATLLGTASADGSGNWSITGSTLAPGGHSITAKATDAAGNVSNASNTRAVTIDTSASAPAGLALAAASDHGSSNSDRVTNLATPQITGSAEAGASVRLYDTDGTTVLGTATADNSGNWSISSSSLVNGSHSLSAKQTDVAGNVSAASSTLSVTIDLATPSAPSAPQLASASDSGTQGDNHTDITTPSITGTAEAYATVRLYDSDGTTVLGSTSADGSGNWSISSSALGLGLHNLSVRQTDLAGNQSATSATLGITIDSPPEPAIPLVDGVAVSEQLVLGPDGHYVTELQVPIVTSDRSDSSGNGNTADIPLVSNSGNTLLLAQVPTGLGLSSSGSNSSNSTAFQQSLLQAIGNATGTQGNSAQSSLIGSAGSFLHSLPGDAALLVQTIRPSDSGTGGVLTLNGTQQGGQHTALVIDCSTLLKPITLALQSVDFASVIGSSTVHLNSGSQIVSDGQQQTFELMAGMAASINAGGGNDVFQLSRSGAVSGGAPRVQGDALASTTILQGGQGVDRVSFAGPASDYTVEYHQGYQLVTAKATPNQHTLLINMEYLGFGGLSQAIQNRAALGTIAGLYQQILGRQADYLGMDFWGSKQAGGAQLGDVALAMLGSQEYSQNHGNAFNGDAGHDVEVLYQSLFGRHSDAAGLAFWSGQLQHGQTLAQVAQSFVTAAEMSAHTVGVADWNFSL</sequence>
<feature type="compositionally biased region" description="Low complexity" evidence="1">
    <location>
        <begin position="463"/>
        <end position="490"/>
    </location>
</feature>
<evidence type="ECO:0000313" key="5">
    <source>
        <dbReference type="EMBL" id="MYM39404.1"/>
    </source>
</evidence>
<feature type="region of interest" description="Disordered" evidence="1">
    <location>
        <begin position="1201"/>
        <end position="1228"/>
    </location>
</feature>
<dbReference type="Pfam" id="PF19077">
    <property type="entry name" value="Big_13"/>
    <property type="match status" value="5"/>
</dbReference>
<feature type="domain" description="DUF4347" evidence="3">
    <location>
        <begin position="30"/>
        <end position="191"/>
    </location>
</feature>
<dbReference type="InterPro" id="IPR044016">
    <property type="entry name" value="Big_13"/>
</dbReference>